<feature type="region of interest" description="Disordered" evidence="4">
    <location>
        <begin position="416"/>
        <end position="462"/>
    </location>
</feature>
<dbReference type="InterPro" id="IPR027357">
    <property type="entry name" value="DOCKER_dom"/>
</dbReference>
<dbReference type="Proteomes" id="UP001152888">
    <property type="component" value="Unassembled WGS sequence"/>
</dbReference>
<dbReference type="Pfam" id="PF20422">
    <property type="entry name" value="DHR-2_Lobe_B"/>
    <property type="match status" value="1"/>
</dbReference>
<evidence type="ECO:0000256" key="3">
    <source>
        <dbReference type="PROSITE-ProRule" id="PRU00983"/>
    </source>
</evidence>
<evidence type="ECO:0000256" key="1">
    <source>
        <dbReference type="ARBA" id="ARBA00022553"/>
    </source>
</evidence>
<dbReference type="CDD" id="cd11695">
    <property type="entry name" value="DHR2_DOCK_C"/>
    <property type="match status" value="1"/>
</dbReference>
<dbReference type="InterPro" id="IPR027007">
    <property type="entry name" value="C2_DOCK-type_domain"/>
</dbReference>
<feature type="domain" description="C2 DOCK-type" evidence="5">
    <location>
        <begin position="576"/>
        <end position="743"/>
    </location>
</feature>
<name>A0A9P0L197_ACAOB</name>
<accession>A0A9P0L197</accession>
<evidence type="ECO:0000256" key="4">
    <source>
        <dbReference type="SAM" id="MobiDB-lite"/>
    </source>
</evidence>
<dbReference type="InterPro" id="IPR035892">
    <property type="entry name" value="C2_domain_sf"/>
</dbReference>
<dbReference type="Pfam" id="PF20421">
    <property type="entry name" value="DHR-2_Lobe_C"/>
    <property type="match status" value="1"/>
</dbReference>
<sequence length="2048" mass="231346">MAATAQRAFTQKLSKQHAADVRRNIAYSKSGLVSPASTTSWTNDVAEPLDFEEFLSGYQNLIDRDPLRSILDIPAGDVEVEVIERPIRTLQLVVPEENFESLPPHVQTCVECYKSNWKVVRYNHRSFSSSVSSRINLSKVVPPALKQEFEVDLQGAPSEIGSELDLTSQGSSRQSVISISSVSSCGDTLTPRNSWASLDLRHSAGDPLIPEILEHAASETLDQLNESRRQTERQEALFSLTNSSDVHYDVGESIEKRLPATPPYEHLGHRVLVKCQQLTMEVEIEPLFASMALYDCKERKKISETFYFDLNPEGLKRMLGDHIPYADVSTTARGCIFNITHPSPDIFIVIRLEKVLQGDLSECVEPYLKEEKNRDKLKSVAVSVCERLGKYRQAFAWTAVNLFNVINGGNLLEKDSDRDYGSGSNTNSLDRKSSSGLENLRRKASDMGTLTRRGSLERQNKRRSWSPDHLAVGLDTFRPITLTMSSFFKQECDKLKDDDLYKYLQELKRSTLVIKKLKCIPATLKLEISPCPPEVKNCLTTELAKVRPYPDEKCRPIKEILEFPVKEILTPHYTYRNLLFVSLKELNFCNRTGSARNLAVKIQVMAGEEEKYAIYSIFGKSHCPEMTNDAYTAVTYHCKNPYFYDEVKIKLPAALGDHHHLLFTFYHISCQRKIDQNTVDTPVGYTWFPLLRDGRLVSGEFCLPVMLDPPPPNYSYIPPDVCLPGTKWLDNHKGLFTVTLDTASSVHTHDPPVERFFTAYDFVHTGIIPARLGEVGSENELRMAMLGLSGAKPETIVKFLPVIFDNILELLVQPPRMSGQTVNIGHTCFEALCYLLDKLSNHPELTVDQHHRNNLLATYIQYQCNMPHPLYNQSSLSMETSSSTLTRSTSNPDFEVAQVQYSKGLDRAASMRVPNAELISPTYSTCQRIVHKEIALQWVVSSGRSKELAMQNAWFFFDLIIKSMVDHLAYSRCLDAPRKVRFSEQFLDDISTLVHTITADIISHSSGETRKAHKLNAALAFFLFDLLSVADRGWVFQLLRSYNKQLQAKISSIQDSVLVELKLEFARIICSHEHYVALNLPFASPFMSTSANVSPSPSVTSSTSQNSFISGPPASQERASTFAELSPEYRQHHYLAGIVLTDLATVLLEMHFRQTSLHSKAVDTVKFLLSWHDSDPRYSSPEAKQRVAALYMPLLSIAMDVLPILHHFQADKTQYNNSDEMSPSNINQTVAMAIAGKLPPSQTDGFPAVRDTQSRKSGISADVTRSILTCVLWVLKNVEREGLSQWLNELPSSRLATLLHLLDACASCFEYKPRRRAPPPTGYAHAQGAQDMRARLEDVILGQGSAREMMQRRKGGISQAPSEKVRWKKEQMLYKPSQDLSDRPKDDLINDIHLEGHFATEASFIILDTLERCVATISQWDSQQHLVGLALSVLLHALGKNQSTTVLPHMFSSQRSLVYKFHSALFDEESTHCADLCLLLLKHCGSQIASVRSQSAASLYLLMRQTFQIGNNFARVKMQVTMSLSSLVGTSASFSDDSLRRSLKTILEYGERDTELQDTTFPEQVRDLVFNLHMILSDTVKMKEFQEDPEMLLDLMYRIAKGYQNSPDLRLTWLENMAQKHMERGNHTEAGMCLVHSAALVAEYLVMLESLPHLPTGAAALERVSPNVLEESAVSDDVLSPEREGGCLGSHFTEAGLLGLLEQAASSFQAAAMYEPMNDIYRVLIPIAENNRDFKKLANIHSKLHEAYTRIDQLSGKRMFGTYFRVGFYGSKFGDLDKEEFIYKEPTLTKLPEIFSRLENFYAERFGSENVIIIKDSNTVDISSLDPEKAYIQITYVEPYFEPYELRYRQTHFDKNFNIKRFVYATPFTMTGKAHGELKEQYKRKTVLTTAVHFPYVKTRIQVVARSQIVLTPIEVAIEDIQKKTAELAAATQQEPPDPKILQMVLQGCIGTTVNQGPLEMAVTFLPSNAKGYSRLQNKLRLCFKDFSKKCHDALKKNRNLIGPDQRDYQRELDRNYKKFIDKLQPLVNPQTVTIINNSPHTSAQLAR</sequence>
<dbReference type="OrthoDB" id="47328at2759"/>
<feature type="compositionally biased region" description="Basic and acidic residues" evidence="4">
    <location>
        <begin position="429"/>
        <end position="445"/>
    </location>
</feature>
<comment type="caution">
    <text evidence="7">The sequence shown here is derived from an EMBL/GenBank/DDBJ whole genome shotgun (WGS) entry which is preliminary data.</text>
</comment>
<dbReference type="PROSITE" id="PS51651">
    <property type="entry name" value="DOCKER"/>
    <property type="match status" value="1"/>
</dbReference>
<evidence type="ECO:0000256" key="2">
    <source>
        <dbReference type="ARBA" id="ARBA00022658"/>
    </source>
</evidence>
<dbReference type="PANTHER" id="PTHR23317:SF76">
    <property type="entry name" value="LD20667P"/>
    <property type="match status" value="1"/>
</dbReference>
<feature type="domain" description="DOCKER" evidence="6">
    <location>
        <begin position="1601"/>
        <end position="2033"/>
    </location>
</feature>
<dbReference type="InterPro" id="IPR026791">
    <property type="entry name" value="DOCK"/>
</dbReference>
<feature type="compositionally biased region" description="Low complexity" evidence="4">
    <location>
        <begin position="1094"/>
        <end position="1107"/>
    </location>
</feature>
<dbReference type="Pfam" id="PF14429">
    <property type="entry name" value="DOCK-C2"/>
    <property type="match status" value="1"/>
</dbReference>
<dbReference type="Pfam" id="PF11878">
    <property type="entry name" value="DOCK_C-D_N"/>
    <property type="match status" value="1"/>
</dbReference>
<evidence type="ECO:0000313" key="8">
    <source>
        <dbReference type="Proteomes" id="UP001152888"/>
    </source>
</evidence>
<dbReference type="PANTHER" id="PTHR23317">
    <property type="entry name" value="DEDICATOR OF CYTOKINESIS DOCK"/>
    <property type="match status" value="1"/>
</dbReference>
<evidence type="ECO:0008006" key="9">
    <source>
        <dbReference type="Google" id="ProtNLM"/>
    </source>
</evidence>
<keyword evidence="2" id="KW-0344">Guanine-nucleotide releasing factor</keyword>
<dbReference type="FunFam" id="1.20.58.740:FF:000002">
    <property type="entry name" value="Dedicator of cytokinesis protein 7"/>
    <property type="match status" value="1"/>
</dbReference>
<feature type="region of interest" description="Disordered" evidence="4">
    <location>
        <begin position="1094"/>
        <end position="1114"/>
    </location>
</feature>
<keyword evidence="1" id="KW-0597">Phosphoprotein</keyword>
<dbReference type="EMBL" id="CAKOFQ010007001">
    <property type="protein sequence ID" value="CAH1986555.1"/>
    <property type="molecule type" value="Genomic_DNA"/>
</dbReference>
<dbReference type="InterPro" id="IPR043162">
    <property type="entry name" value="DOCK_C_lobe_C"/>
</dbReference>
<proteinExistence type="inferred from homology"/>
<evidence type="ECO:0000313" key="7">
    <source>
        <dbReference type="EMBL" id="CAH1986555.1"/>
    </source>
</evidence>
<dbReference type="Gene3D" id="1.25.40.410">
    <property type="match status" value="1"/>
</dbReference>
<keyword evidence="8" id="KW-1185">Reference proteome</keyword>
<dbReference type="InterPro" id="IPR037808">
    <property type="entry name" value="C2_Dock-C"/>
</dbReference>
<dbReference type="InterPro" id="IPR043161">
    <property type="entry name" value="DOCK_C_lobe_A"/>
</dbReference>
<dbReference type="GO" id="GO:0007264">
    <property type="term" value="P:small GTPase-mediated signal transduction"/>
    <property type="evidence" value="ECO:0007669"/>
    <property type="project" value="InterPro"/>
</dbReference>
<dbReference type="CDD" id="cd08696">
    <property type="entry name" value="C2_Dock-C"/>
    <property type="match status" value="1"/>
</dbReference>
<dbReference type="FunFam" id="1.25.40.410:FF:000002">
    <property type="entry name" value="Dedicator of cytokinesis protein 7"/>
    <property type="match status" value="1"/>
</dbReference>
<dbReference type="PROSITE" id="PS51650">
    <property type="entry name" value="C2_DOCK"/>
    <property type="match status" value="1"/>
</dbReference>
<dbReference type="InterPro" id="IPR021816">
    <property type="entry name" value="DOCK_C/D_N"/>
</dbReference>
<dbReference type="InterPro" id="IPR046770">
    <property type="entry name" value="DOCKER_Lobe_B"/>
</dbReference>
<dbReference type="Pfam" id="PF06920">
    <property type="entry name" value="DHR-2_Lobe_A"/>
    <property type="match status" value="1"/>
</dbReference>
<reference evidence="7" key="1">
    <citation type="submission" date="2022-03" db="EMBL/GenBank/DDBJ databases">
        <authorList>
            <person name="Sayadi A."/>
        </authorList>
    </citation>
    <scope>NUCLEOTIDE SEQUENCE</scope>
</reference>
<dbReference type="InterPro" id="IPR046769">
    <property type="entry name" value="DOCKER_Lobe_A"/>
</dbReference>
<dbReference type="Gene3D" id="2.60.40.150">
    <property type="entry name" value="C2 domain"/>
    <property type="match status" value="1"/>
</dbReference>
<evidence type="ECO:0000259" key="6">
    <source>
        <dbReference type="PROSITE" id="PS51651"/>
    </source>
</evidence>
<evidence type="ECO:0000259" key="5">
    <source>
        <dbReference type="PROSITE" id="PS51650"/>
    </source>
</evidence>
<gene>
    <name evidence="7" type="ORF">ACAOBT_LOCUS17312</name>
</gene>
<protein>
    <recommendedName>
        <fullName evidence="9">Dedicator of cytokinesis protein 7</fullName>
    </recommendedName>
</protein>
<dbReference type="Gene3D" id="1.20.58.740">
    <property type="match status" value="1"/>
</dbReference>
<dbReference type="GO" id="GO:0005085">
    <property type="term" value="F:guanyl-nucleotide exchange factor activity"/>
    <property type="evidence" value="ECO:0007669"/>
    <property type="project" value="UniProtKB-KW"/>
</dbReference>
<dbReference type="InterPro" id="IPR046773">
    <property type="entry name" value="DOCKER_Lobe_C"/>
</dbReference>
<organism evidence="7 8">
    <name type="scientific">Acanthoscelides obtectus</name>
    <name type="common">Bean weevil</name>
    <name type="synonym">Bruchus obtectus</name>
    <dbReference type="NCBI Taxonomy" id="200917"/>
    <lineage>
        <taxon>Eukaryota</taxon>
        <taxon>Metazoa</taxon>
        <taxon>Ecdysozoa</taxon>
        <taxon>Arthropoda</taxon>
        <taxon>Hexapoda</taxon>
        <taxon>Insecta</taxon>
        <taxon>Pterygota</taxon>
        <taxon>Neoptera</taxon>
        <taxon>Endopterygota</taxon>
        <taxon>Coleoptera</taxon>
        <taxon>Polyphaga</taxon>
        <taxon>Cucujiformia</taxon>
        <taxon>Chrysomeloidea</taxon>
        <taxon>Chrysomelidae</taxon>
        <taxon>Bruchinae</taxon>
        <taxon>Bruchini</taxon>
        <taxon>Acanthoscelides</taxon>
    </lineage>
</organism>
<comment type="similarity">
    <text evidence="3">Belongs to the DOCK family.</text>
</comment>